<dbReference type="PANTHER" id="PTHR30204:SF97">
    <property type="entry name" value="MERR FAMILY REGULATORY PROTEIN"/>
    <property type="match status" value="1"/>
</dbReference>
<dbReference type="SMART" id="SM00871">
    <property type="entry name" value="AraC_E_bind"/>
    <property type="match status" value="1"/>
</dbReference>
<name>A0ABS6T9J3_9ENTE</name>
<evidence type="ECO:0000259" key="1">
    <source>
        <dbReference type="PROSITE" id="PS50937"/>
    </source>
</evidence>
<dbReference type="PROSITE" id="PS50937">
    <property type="entry name" value="HTH_MERR_2"/>
    <property type="match status" value="1"/>
</dbReference>
<feature type="domain" description="HTH merR-type" evidence="1">
    <location>
        <begin position="1"/>
        <end position="71"/>
    </location>
</feature>
<gene>
    <name evidence="2" type="ORF">KUA55_02700</name>
</gene>
<dbReference type="Pfam" id="PF06445">
    <property type="entry name" value="GyrI-like"/>
    <property type="match status" value="1"/>
</dbReference>
<keyword evidence="3" id="KW-1185">Reference proteome</keyword>
<dbReference type="InterPro" id="IPR029442">
    <property type="entry name" value="GyrI-like"/>
</dbReference>
<dbReference type="EMBL" id="JAHUZB010000001">
    <property type="protein sequence ID" value="MBV7389572.1"/>
    <property type="molecule type" value="Genomic_DNA"/>
</dbReference>
<evidence type="ECO:0000313" key="3">
    <source>
        <dbReference type="Proteomes" id="UP000774130"/>
    </source>
</evidence>
<comment type="caution">
    <text evidence="2">The sequence shown here is derived from an EMBL/GenBank/DDBJ whole genome shotgun (WGS) entry which is preliminary data.</text>
</comment>
<dbReference type="PANTHER" id="PTHR30204">
    <property type="entry name" value="REDOX-CYCLING DRUG-SENSING TRANSCRIPTIONAL ACTIVATOR SOXR"/>
    <property type="match status" value="1"/>
</dbReference>
<proteinExistence type="predicted"/>
<dbReference type="SMART" id="SM00422">
    <property type="entry name" value="HTH_MERR"/>
    <property type="match status" value="1"/>
</dbReference>
<dbReference type="InterPro" id="IPR047057">
    <property type="entry name" value="MerR_fam"/>
</dbReference>
<dbReference type="Pfam" id="PF13411">
    <property type="entry name" value="MerR_1"/>
    <property type="match status" value="1"/>
</dbReference>
<evidence type="ECO:0000313" key="2">
    <source>
        <dbReference type="EMBL" id="MBV7389572.1"/>
    </source>
</evidence>
<protein>
    <submittedName>
        <fullName evidence="2">MerR family transcriptional regulator</fullName>
    </submittedName>
</protein>
<reference evidence="2 3" key="1">
    <citation type="submission" date="2021-06" db="EMBL/GenBank/DDBJ databases">
        <title>Enterococcus alishanensis sp. nov., a novel lactic acid bacterium isolated from fresh coffee beans.</title>
        <authorList>
            <person name="Chen Y.-S."/>
        </authorList>
    </citation>
    <scope>NUCLEOTIDE SEQUENCE [LARGE SCALE GENOMIC DNA]</scope>
    <source>
        <strain evidence="2 3">ALS3</strain>
    </source>
</reference>
<dbReference type="RefSeq" id="WP_218324628.1">
    <property type="nucleotide sequence ID" value="NZ_JAHUZB010000001.1"/>
</dbReference>
<dbReference type="InterPro" id="IPR000551">
    <property type="entry name" value="MerR-type_HTH_dom"/>
</dbReference>
<dbReference type="InterPro" id="IPR010499">
    <property type="entry name" value="AraC_E-bd"/>
</dbReference>
<sequence>MLTINQFSKAAQIPAKTLRYYDEIGLLKPAKIDAVNNYRYYSVQQLADVITIHYLKKYDSSLAEIQQVLKDESFLPTLLNQKQHEMIGKAKHYQKLQEEIATDITALAEGGDFMLYKDQIKLVNSPTQHLFSVRETINIKNFGQLMEKLFSEMKIAEIQPMGAPMAIYHSDEYTPENYDLELAVPIQEVNKSTRELPAYQAAKLAFKGNYQEMPAVYASLSQWIAENNYHLIDSPFEYYETDPSEAAPDENEVIVYFPVVRS</sequence>
<accession>A0ABS6T9J3</accession>
<organism evidence="2 3">
    <name type="scientific">Enterococcus alishanensis</name>
    <dbReference type="NCBI Taxonomy" id="1303817"/>
    <lineage>
        <taxon>Bacteria</taxon>
        <taxon>Bacillati</taxon>
        <taxon>Bacillota</taxon>
        <taxon>Bacilli</taxon>
        <taxon>Lactobacillales</taxon>
        <taxon>Enterococcaceae</taxon>
        <taxon>Enterococcus</taxon>
    </lineage>
</organism>
<dbReference type="Proteomes" id="UP000774130">
    <property type="component" value="Unassembled WGS sequence"/>
</dbReference>